<dbReference type="OrthoDB" id="1934635at2759"/>
<organism evidence="1 2">
    <name type="scientific">Mucuna pruriens</name>
    <name type="common">Velvet bean</name>
    <name type="synonym">Dolichos pruriens</name>
    <dbReference type="NCBI Taxonomy" id="157652"/>
    <lineage>
        <taxon>Eukaryota</taxon>
        <taxon>Viridiplantae</taxon>
        <taxon>Streptophyta</taxon>
        <taxon>Embryophyta</taxon>
        <taxon>Tracheophyta</taxon>
        <taxon>Spermatophyta</taxon>
        <taxon>Magnoliopsida</taxon>
        <taxon>eudicotyledons</taxon>
        <taxon>Gunneridae</taxon>
        <taxon>Pentapetalae</taxon>
        <taxon>rosids</taxon>
        <taxon>fabids</taxon>
        <taxon>Fabales</taxon>
        <taxon>Fabaceae</taxon>
        <taxon>Papilionoideae</taxon>
        <taxon>50 kb inversion clade</taxon>
        <taxon>NPAAA clade</taxon>
        <taxon>indigoferoid/millettioid clade</taxon>
        <taxon>Phaseoleae</taxon>
        <taxon>Mucuna</taxon>
    </lineage>
</organism>
<evidence type="ECO:0000313" key="1">
    <source>
        <dbReference type="EMBL" id="RDX99844.1"/>
    </source>
</evidence>
<dbReference type="Proteomes" id="UP000257109">
    <property type="component" value="Unassembled WGS sequence"/>
</dbReference>
<accession>A0A371HAQ7</accession>
<keyword evidence="2" id="KW-1185">Reference proteome</keyword>
<proteinExistence type="predicted"/>
<dbReference type="AlphaFoldDB" id="A0A371HAQ7"/>
<sequence length="106" mass="12169">MKNKSIMSMSKRGEGKEDLVVSRKDVKRVLLVRKKSLFLLPTYMCFHVSSPLSNLPIGLGEMLEDFKDLFPEDILKALPSIRGIKHYIDFTLVAYRANPKESKEIQ</sequence>
<dbReference type="EMBL" id="QJKJ01003123">
    <property type="protein sequence ID" value="RDX99844.1"/>
    <property type="molecule type" value="Genomic_DNA"/>
</dbReference>
<reference evidence="1" key="1">
    <citation type="submission" date="2018-05" db="EMBL/GenBank/DDBJ databases">
        <title>Draft genome of Mucuna pruriens seed.</title>
        <authorList>
            <person name="Nnadi N.E."/>
            <person name="Vos R."/>
            <person name="Hasami M.H."/>
            <person name="Devisetty U.K."/>
            <person name="Aguiy J.C."/>
        </authorList>
    </citation>
    <scope>NUCLEOTIDE SEQUENCE [LARGE SCALE GENOMIC DNA]</scope>
    <source>
        <strain evidence="1">JCA_2017</strain>
    </source>
</reference>
<comment type="caution">
    <text evidence="1">The sequence shown here is derived from an EMBL/GenBank/DDBJ whole genome shotgun (WGS) entry which is preliminary data.</text>
</comment>
<evidence type="ECO:0000313" key="2">
    <source>
        <dbReference type="Proteomes" id="UP000257109"/>
    </source>
</evidence>
<protein>
    <submittedName>
        <fullName evidence="1">Uncharacterized protein</fullName>
    </submittedName>
</protein>
<name>A0A371HAQ7_MUCPR</name>
<gene>
    <name evidence="1" type="ORF">CR513_17048</name>
</gene>
<feature type="non-terminal residue" evidence="1">
    <location>
        <position position="1"/>
    </location>
</feature>